<dbReference type="Proteomes" id="UP000038045">
    <property type="component" value="Unplaced"/>
</dbReference>
<protein>
    <submittedName>
        <fullName evidence="3">Ig-like domain-containing protein</fullName>
    </submittedName>
</protein>
<name>A0A0N4Z0D2_PARTI</name>
<dbReference type="AlphaFoldDB" id="A0A0N4Z0D2"/>
<sequence>MSEQLLLSLGIVEHDFRYNITVLSDRYFRTWYPGLGILSLQDGDDLICTINGCNLFITSYSYDPDKSSDDKSADYGLILIIEKVNNEFIFRKINYYEKNIRASICPYSMWAYMMDIIDYEAHPIFKERNIINLGYPHHIITPIFPRDDEPSFFTCGYLKQLSLPDVKIGYRLLPSGNGITYENQIDGPKKKFTCNRIKDETKLYHYINTDKETNIDGEKNFVKINDLHITKLYSGQQMILYDKVELERRLAGIQNFVNGRRDNIIEEEPICVREITNVVATLLPSVESWNWPTYNNFLKIYYYVQGKRYFNQWINAECFSKVADDDHRQYDRVYSKSARISIVRGEKISSYNSFQNIYGIYTCTVSKEISTYKSPLVEIGNTYIIPSNGTKIRLREIEVNENQSNGANCIEFYDTWAIVTSVEIKSERNYEFVTIHDFIKIRDRVKIENNKAILNDNIIFGRYIIVKCKYETIVNTTFFTEQIFEYSKAKVPEKDDETIPGDDEDIIDEDEPELFEAPMEFMEDDATSSTTTHKSITKEFKIITEPIGNRSPPQRKSENQKNKEFLLIIILAGFIVLAIIILIITGFGMLRKRRKVGQKMMSKSISTSISDSSTKFTGINHKEKKITQSSKKIIQPSYSKVKLNEGPNIVLVAK</sequence>
<evidence type="ECO:0000313" key="3">
    <source>
        <dbReference type="WBParaSite" id="PTRK_0000016500.1"/>
    </source>
</evidence>
<keyword evidence="1" id="KW-1133">Transmembrane helix</keyword>
<organism evidence="2 3">
    <name type="scientific">Parastrongyloides trichosuri</name>
    <name type="common">Possum-specific nematode worm</name>
    <dbReference type="NCBI Taxonomy" id="131310"/>
    <lineage>
        <taxon>Eukaryota</taxon>
        <taxon>Metazoa</taxon>
        <taxon>Ecdysozoa</taxon>
        <taxon>Nematoda</taxon>
        <taxon>Chromadorea</taxon>
        <taxon>Rhabditida</taxon>
        <taxon>Tylenchina</taxon>
        <taxon>Panagrolaimomorpha</taxon>
        <taxon>Strongyloidoidea</taxon>
        <taxon>Strongyloididae</taxon>
        <taxon>Parastrongyloides</taxon>
    </lineage>
</organism>
<evidence type="ECO:0000256" key="1">
    <source>
        <dbReference type="SAM" id="Phobius"/>
    </source>
</evidence>
<evidence type="ECO:0000313" key="2">
    <source>
        <dbReference type="Proteomes" id="UP000038045"/>
    </source>
</evidence>
<dbReference type="WBParaSite" id="PTRK_0000016500.1">
    <property type="protein sequence ID" value="PTRK_0000016500.1"/>
    <property type="gene ID" value="PTRK_0000016500"/>
</dbReference>
<reference evidence="3" key="1">
    <citation type="submission" date="2017-02" db="UniProtKB">
        <authorList>
            <consortium name="WormBaseParasite"/>
        </authorList>
    </citation>
    <scope>IDENTIFICATION</scope>
</reference>
<keyword evidence="1" id="KW-0472">Membrane</keyword>
<keyword evidence="1" id="KW-0812">Transmembrane</keyword>
<proteinExistence type="predicted"/>
<keyword evidence="2" id="KW-1185">Reference proteome</keyword>
<feature type="transmembrane region" description="Helical" evidence="1">
    <location>
        <begin position="565"/>
        <end position="590"/>
    </location>
</feature>
<accession>A0A0N4Z0D2</accession>